<dbReference type="PANTHER" id="PTHR45138:SF9">
    <property type="entry name" value="DIGUANYLATE CYCLASE DGCM-RELATED"/>
    <property type="match status" value="1"/>
</dbReference>
<dbReference type="SMART" id="SM00267">
    <property type="entry name" value="GGDEF"/>
    <property type="match status" value="1"/>
</dbReference>
<dbReference type="RefSeq" id="WP_213361796.1">
    <property type="nucleotide sequence ID" value="NZ_BSFM01000007.1"/>
</dbReference>
<proteinExistence type="predicted"/>
<comment type="catalytic activity">
    <reaction evidence="2">
        <text>2 GTP = 3',3'-c-di-GMP + 2 diphosphate</text>
        <dbReference type="Rhea" id="RHEA:24898"/>
        <dbReference type="ChEBI" id="CHEBI:33019"/>
        <dbReference type="ChEBI" id="CHEBI:37565"/>
        <dbReference type="ChEBI" id="CHEBI:58805"/>
        <dbReference type="EC" id="2.7.7.65"/>
    </reaction>
</comment>
<name>A0A9W6JUP6_9HYPH</name>
<evidence type="ECO:0000313" key="8">
    <source>
        <dbReference type="Proteomes" id="UP001143330"/>
    </source>
</evidence>
<evidence type="ECO:0000313" key="7">
    <source>
        <dbReference type="EMBL" id="GLK83492.1"/>
    </source>
</evidence>
<dbReference type="AlphaFoldDB" id="A0A9W6JUP6"/>
<evidence type="ECO:0000256" key="2">
    <source>
        <dbReference type="ARBA" id="ARBA00034247"/>
    </source>
</evidence>
<dbReference type="GO" id="GO:0007165">
    <property type="term" value="P:signal transduction"/>
    <property type="evidence" value="ECO:0007669"/>
    <property type="project" value="InterPro"/>
</dbReference>
<keyword evidence="4" id="KW-1133">Transmembrane helix</keyword>
<dbReference type="Pfam" id="PF00990">
    <property type="entry name" value="GGDEF"/>
    <property type="match status" value="1"/>
</dbReference>
<dbReference type="EC" id="2.7.7.65" evidence="1"/>
<feature type="domain" description="HAMP" evidence="5">
    <location>
        <begin position="292"/>
        <end position="345"/>
    </location>
</feature>
<dbReference type="GO" id="GO:0052621">
    <property type="term" value="F:diguanylate cyclase activity"/>
    <property type="evidence" value="ECO:0007669"/>
    <property type="project" value="UniProtKB-EC"/>
</dbReference>
<gene>
    <name evidence="7" type="ORF">GCM10017653_15610</name>
</gene>
<organism evidence="7 8">
    <name type="scientific">Ancylobacter defluvii</name>
    <dbReference type="NCBI Taxonomy" id="1282440"/>
    <lineage>
        <taxon>Bacteria</taxon>
        <taxon>Pseudomonadati</taxon>
        <taxon>Pseudomonadota</taxon>
        <taxon>Alphaproteobacteria</taxon>
        <taxon>Hyphomicrobiales</taxon>
        <taxon>Xanthobacteraceae</taxon>
        <taxon>Ancylobacter</taxon>
    </lineage>
</organism>
<dbReference type="PROSITE" id="PS50887">
    <property type="entry name" value="GGDEF"/>
    <property type="match status" value="1"/>
</dbReference>
<dbReference type="CDD" id="cd01949">
    <property type="entry name" value="GGDEF"/>
    <property type="match status" value="1"/>
</dbReference>
<reference evidence="7" key="1">
    <citation type="journal article" date="2014" name="Int. J. Syst. Evol. Microbiol.">
        <title>Complete genome sequence of Corynebacterium casei LMG S-19264T (=DSM 44701T), isolated from a smear-ripened cheese.</title>
        <authorList>
            <consortium name="US DOE Joint Genome Institute (JGI-PGF)"/>
            <person name="Walter F."/>
            <person name="Albersmeier A."/>
            <person name="Kalinowski J."/>
            <person name="Ruckert C."/>
        </authorList>
    </citation>
    <scope>NUCLEOTIDE SEQUENCE</scope>
    <source>
        <strain evidence="7">VKM B-2789</strain>
    </source>
</reference>
<evidence type="ECO:0000256" key="4">
    <source>
        <dbReference type="SAM" id="Phobius"/>
    </source>
</evidence>
<keyword evidence="4" id="KW-0472">Membrane</keyword>
<dbReference type="PANTHER" id="PTHR45138">
    <property type="entry name" value="REGULATORY COMPONENTS OF SENSORY TRANSDUCTION SYSTEM"/>
    <property type="match status" value="1"/>
</dbReference>
<dbReference type="GO" id="GO:1902201">
    <property type="term" value="P:negative regulation of bacterial-type flagellum-dependent cell motility"/>
    <property type="evidence" value="ECO:0007669"/>
    <property type="project" value="TreeGrafter"/>
</dbReference>
<dbReference type="CDD" id="cd12915">
    <property type="entry name" value="PDC2_DGC_like"/>
    <property type="match status" value="1"/>
</dbReference>
<dbReference type="InterPro" id="IPR000160">
    <property type="entry name" value="GGDEF_dom"/>
</dbReference>
<dbReference type="InterPro" id="IPR050469">
    <property type="entry name" value="Diguanylate_Cyclase"/>
</dbReference>
<dbReference type="GO" id="GO:0005886">
    <property type="term" value="C:plasma membrane"/>
    <property type="evidence" value="ECO:0007669"/>
    <property type="project" value="TreeGrafter"/>
</dbReference>
<comment type="caution">
    <text evidence="7">The sequence shown here is derived from an EMBL/GenBank/DDBJ whole genome shotgun (WGS) entry which is preliminary data.</text>
</comment>
<dbReference type="EMBL" id="BSFM01000007">
    <property type="protein sequence ID" value="GLK83492.1"/>
    <property type="molecule type" value="Genomic_DNA"/>
</dbReference>
<dbReference type="InterPro" id="IPR029787">
    <property type="entry name" value="Nucleotide_cyclase"/>
</dbReference>
<dbReference type="CDD" id="cd12914">
    <property type="entry name" value="PDC1_DGC_like"/>
    <property type="match status" value="1"/>
</dbReference>
<dbReference type="Gene3D" id="3.30.450.20">
    <property type="entry name" value="PAS domain"/>
    <property type="match status" value="1"/>
</dbReference>
<keyword evidence="8" id="KW-1185">Reference proteome</keyword>
<protein>
    <recommendedName>
        <fullName evidence="1">diguanylate cyclase</fullName>
        <ecNumber evidence="1">2.7.7.65</ecNumber>
    </recommendedName>
</protein>
<sequence>MRLAAFVVCVMALVIGERSLSIFSLHADTLSQARGRVMDLVQQGVSRYSQEIAAAGAVLSTLAAADTSPGNPTPEQCERLHAVLGSAPGIETLTLVGTDGAVVCATAPGAVGLDLSGREYFRIAMRGVANLSTVRQSYVTQTPAIYMAAPALEDDGEVRSVVIARVGIAELFPESFASDLDLRSQALLIDPSGVVIRAAPDNGAMMGRDLNHSAVVIQTLSQTRGTLIAEGVDSVLRLYGYSRLPLSNMHLIVGLDMAAVTREVERATWRAATTLLVATVIMLIGLWLVGETLIVAPVMALSRRLTRFGEGKREGGDDGRVVITELAPLAAAFEAMAEELTRREDALRGANRRLSSLASLDPLTGIANRRSFDAVFAVQWSTARNLALLMVDIDDFKPYNDHFGHVEGDRCLYRIAQALTAAARGTDVVARIGGEEFAILMPGATLEAAVELAERLRAAADELGIEHAPTVDGTVTISIGCAACAPAPGLHGRDLMMAADRALYAAKQAGRNRVCAAEAVQPGGGRAGAMSATEGRDPAGG</sequence>
<dbReference type="PROSITE" id="PS50885">
    <property type="entry name" value="HAMP"/>
    <property type="match status" value="1"/>
</dbReference>
<dbReference type="SUPFAM" id="SSF55073">
    <property type="entry name" value="Nucleotide cyclase"/>
    <property type="match status" value="1"/>
</dbReference>
<feature type="transmembrane region" description="Helical" evidence="4">
    <location>
        <begin position="275"/>
        <end position="301"/>
    </location>
</feature>
<dbReference type="InterPro" id="IPR043128">
    <property type="entry name" value="Rev_trsase/Diguanyl_cyclase"/>
</dbReference>
<evidence type="ECO:0000259" key="5">
    <source>
        <dbReference type="PROSITE" id="PS50885"/>
    </source>
</evidence>
<dbReference type="GO" id="GO:0043709">
    <property type="term" value="P:cell adhesion involved in single-species biofilm formation"/>
    <property type="evidence" value="ECO:0007669"/>
    <property type="project" value="TreeGrafter"/>
</dbReference>
<evidence type="ECO:0000256" key="1">
    <source>
        <dbReference type="ARBA" id="ARBA00012528"/>
    </source>
</evidence>
<dbReference type="FunFam" id="3.30.70.270:FF:000001">
    <property type="entry name" value="Diguanylate cyclase domain protein"/>
    <property type="match status" value="1"/>
</dbReference>
<feature type="domain" description="GGDEF" evidence="6">
    <location>
        <begin position="384"/>
        <end position="519"/>
    </location>
</feature>
<dbReference type="Proteomes" id="UP001143330">
    <property type="component" value="Unassembled WGS sequence"/>
</dbReference>
<dbReference type="Gene3D" id="3.30.70.270">
    <property type="match status" value="1"/>
</dbReference>
<dbReference type="InterPro" id="IPR003660">
    <property type="entry name" value="HAMP_dom"/>
</dbReference>
<reference evidence="7" key="2">
    <citation type="submission" date="2023-01" db="EMBL/GenBank/DDBJ databases">
        <authorList>
            <person name="Sun Q."/>
            <person name="Evtushenko L."/>
        </authorList>
    </citation>
    <scope>NUCLEOTIDE SEQUENCE</scope>
    <source>
        <strain evidence="7">VKM B-2789</strain>
    </source>
</reference>
<feature type="region of interest" description="Disordered" evidence="3">
    <location>
        <begin position="522"/>
        <end position="541"/>
    </location>
</feature>
<evidence type="ECO:0000256" key="3">
    <source>
        <dbReference type="SAM" id="MobiDB-lite"/>
    </source>
</evidence>
<evidence type="ECO:0000259" key="6">
    <source>
        <dbReference type="PROSITE" id="PS50887"/>
    </source>
</evidence>
<dbReference type="NCBIfam" id="TIGR00254">
    <property type="entry name" value="GGDEF"/>
    <property type="match status" value="1"/>
</dbReference>
<accession>A0A9W6JUP6</accession>
<keyword evidence="4" id="KW-0812">Transmembrane</keyword>